<organism evidence="1 2">
    <name type="scientific">Pseudobutyrivibrio xylanivorans</name>
    <dbReference type="NCBI Taxonomy" id="185007"/>
    <lineage>
        <taxon>Bacteria</taxon>
        <taxon>Bacillati</taxon>
        <taxon>Bacillota</taxon>
        <taxon>Clostridia</taxon>
        <taxon>Lachnospirales</taxon>
        <taxon>Lachnospiraceae</taxon>
        <taxon>Pseudobutyrivibrio</taxon>
    </lineage>
</organism>
<accession>A0A6M0LCP6</accession>
<dbReference type="Proteomes" id="UP000473091">
    <property type="component" value="Unassembled WGS sequence"/>
</dbReference>
<proteinExistence type="predicted"/>
<reference evidence="1 2" key="1">
    <citation type="submission" date="2019-09" db="EMBL/GenBank/DDBJ databases">
        <authorList>
            <person name="Pidcock S.E."/>
            <person name="Huws S.A."/>
        </authorList>
    </citation>
    <scope>NUCLEOTIDE SEQUENCE [LARGE SCALE GENOMIC DNA]</scope>
    <source>
        <strain evidence="1 2">MZ8</strain>
    </source>
</reference>
<dbReference type="EMBL" id="VTVE01000001">
    <property type="protein sequence ID" value="NEX00442.1"/>
    <property type="molecule type" value="Genomic_DNA"/>
</dbReference>
<dbReference type="AlphaFoldDB" id="A0A6M0LCP6"/>
<dbReference type="RefSeq" id="WP_090485199.1">
    <property type="nucleotide sequence ID" value="NZ_VTVE01000001.1"/>
</dbReference>
<reference evidence="1 2" key="2">
    <citation type="submission" date="2020-03" db="EMBL/GenBank/DDBJ databases">
        <title>Investigating the evolutionary divergence of the Butyrivibrio group.</title>
        <authorList>
            <person name="Skvortsov T."/>
            <person name="Santos F.G."/>
            <person name="Ting K.S."/>
            <person name="Creevey C.J."/>
        </authorList>
    </citation>
    <scope>NUCLEOTIDE SEQUENCE [LARGE SCALE GENOMIC DNA]</scope>
    <source>
        <strain evidence="1 2">MZ8</strain>
    </source>
</reference>
<protein>
    <submittedName>
        <fullName evidence="1">Uncharacterized protein</fullName>
    </submittedName>
</protein>
<evidence type="ECO:0000313" key="2">
    <source>
        <dbReference type="Proteomes" id="UP000473091"/>
    </source>
</evidence>
<evidence type="ECO:0000313" key="1">
    <source>
        <dbReference type="EMBL" id="NEX00442.1"/>
    </source>
</evidence>
<sequence length="313" mass="37663">MKYEEVKAVQKFVETKVKECSDKNDYSKAWDKIKLENYGINYYSENYIRQSYSKMCGQTIYDYYRNCVYNSLVHSLMSEGQVCHLSTKQKVKGINKAKTKIESYFDATIPEIVEDKIIQIENIRKEFDKASYIKSREYNTDGSVTIEIDYENFIITTCLMNTPIFVNDPIKQMIEQVENINVKMMIILMYWKVSREQKEKIKITEEEFKIYRPYFFRINLYNPLKCGDGYWYIHDYTEQELTSLKIAFRRSNLKNIISRALILDPYSMEFERIDNYFEIMQKDFSVEIDRDKENIINILLELLKQGYLYFIDY</sequence>
<name>A0A6M0LCP6_PSEXY</name>
<gene>
    <name evidence="1" type="ORF">F0Q01_00915</name>
</gene>
<comment type="caution">
    <text evidence="1">The sequence shown here is derived from an EMBL/GenBank/DDBJ whole genome shotgun (WGS) entry which is preliminary data.</text>
</comment>